<evidence type="ECO:0000256" key="4">
    <source>
        <dbReference type="PROSITE-ProRule" id="PRU01343"/>
    </source>
</evidence>
<protein>
    <recommendedName>
        <fullName evidence="6">GRF-type domain-containing protein</fullName>
    </recommendedName>
</protein>
<dbReference type="Pfam" id="PF06839">
    <property type="entry name" value="Zn_ribbon_GRF"/>
    <property type="match status" value="1"/>
</dbReference>
<dbReference type="EMBL" id="BTRK01000004">
    <property type="protein sequence ID" value="GMR45672.1"/>
    <property type="molecule type" value="Genomic_DNA"/>
</dbReference>
<feature type="compositionally biased region" description="Basic and acidic residues" evidence="5">
    <location>
        <begin position="14"/>
        <end position="26"/>
    </location>
</feature>
<comment type="caution">
    <text evidence="7">The sequence shown here is derived from an EMBL/GenBank/DDBJ whole genome shotgun (WGS) entry which is preliminary data.</text>
</comment>
<dbReference type="InterPro" id="IPR010666">
    <property type="entry name" value="Znf_GRF"/>
</dbReference>
<evidence type="ECO:0000256" key="2">
    <source>
        <dbReference type="ARBA" id="ARBA00022771"/>
    </source>
</evidence>
<keyword evidence="3" id="KW-0862">Zinc</keyword>
<keyword evidence="1" id="KW-0479">Metal-binding</keyword>
<proteinExistence type="predicted"/>
<dbReference type="PROSITE" id="PS51999">
    <property type="entry name" value="ZF_GRF"/>
    <property type="match status" value="1"/>
</dbReference>
<feature type="region of interest" description="Disordered" evidence="5">
    <location>
        <begin position="1"/>
        <end position="26"/>
    </location>
</feature>
<accession>A0AAN5HYL1</accession>
<evidence type="ECO:0000259" key="6">
    <source>
        <dbReference type="PROSITE" id="PS51999"/>
    </source>
</evidence>
<sequence length="114" mass="13015">IDSVKETPAVENGSNDHKNTDSETRVMPRPMCRCGFMAKVARVKKENPNVHRLFFTCPASSCSFFRWLKKGMLPDSAKCLCGRDALEKVSENERSSGRKYTACSEEECEFFEMY</sequence>
<evidence type="ECO:0000256" key="5">
    <source>
        <dbReference type="SAM" id="MobiDB-lite"/>
    </source>
</evidence>
<evidence type="ECO:0000313" key="7">
    <source>
        <dbReference type="EMBL" id="GMR45672.1"/>
    </source>
</evidence>
<feature type="non-terminal residue" evidence="7">
    <location>
        <position position="1"/>
    </location>
</feature>
<name>A0AAN5HYL1_9BILA</name>
<keyword evidence="8" id="KW-1185">Reference proteome</keyword>
<evidence type="ECO:0000313" key="8">
    <source>
        <dbReference type="Proteomes" id="UP001328107"/>
    </source>
</evidence>
<reference evidence="8" key="1">
    <citation type="submission" date="2022-10" db="EMBL/GenBank/DDBJ databases">
        <title>Genome assembly of Pristionchus species.</title>
        <authorList>
            <person name="Yoshida K."/>
            <person name="Sommer R.J."/>
        </authorList>
    </citation>
    <scope>NUCLEOTIDE SEQUENCE [LARGE SCALE GENOMIC DNA]</scope>
    <source>
        <strain evidence="8">RS5460</strain>
    </source>
</reference>
<dbReference type="GO" id="GO:0008270">
    <property type="term" value="F:zinc ion binding"/>
    <property type="evidence" value="ECO:0007669"/>
    <property type="project" value="UniProtKB-KW"/>
</dbReference>
<keyword evidence="2 4" id="KW-0863">Zinc-finger</keyword>
<gene>
    <name evidence="7" type="ORF">PMAYCL1PPCAC_15868</name>
</gene>
<feature type="domain" description="GRF-type" evidence="6">
    <location>
        <begin position="32"/>
        <end position="71"/>
    </location>
</feature>
<dbReference type="PANTHER" id="PTHR33248">
    <property type="entry name" value="ZINC ION-BINDING PROTEIN"/>
    <property type="match status" value="1"/>
</dbReference>
<evidence type="ECO:0000256" key="3">
    <source>
        <dbReference type="ARBA" id="ARBA00022833"/>
    </source>
</evidence>
<dbReference type="AlphaFoldDB" id="A0AAN5HYL1"/>
<dbReference type="Proteomes" id="UP001328107">
    <property type="component" value="Unassembled WGS sequence"/>
</dbReference>
<organism evidence="7 8">
    <name type="scientific">Pristionchus mayeri</name>
    <dbReference type="NCBI Taxonomy" id="1317129"/>
    <lineage>
        <taxon>Eukaryota</taxon>
        <taxon>Metazoa</taxon>
        <taxon>Ecdysozoa</taxon>
        <taxon>Nematoda</taxon>
        <taxon>Chromadorea</taxon>
        <taxon>Rhabditida</taxon>
        <taxon>Rhabditina</taxon>
        <taxon>Diplogasteromorpha</taxon>
        <taxon>Diplogasteroidea</taxon>
        <taxon>Neodiplogasteridae</taxon>
        <taxon>Pristionchus</taxon>
    </lineage>
</organism>
<evidence type="ECO:0000256" key="1">
    <source>
        <dbReference type="ARBA" id="ARBA00022723"/>
    </source>
</evidence>